<comment type="caution">
    <text evidence="2">The sequence shown here is derived from an EMBL/GenBank/DDBJ whole genome shotgun (WGS) entry which is preliminary data.</text>
</comment>
<proteinExistence type="predicted"/>
<evidence type="ECO:0000313" key="2">
    <source>
        <dbReference type="EMBL" id="KIP20499.1"/>
    </source>
</evidence>
<keyword evidence="1" id="KW-0812">Transmembrane</keyword>
<evidence type="ECO:0000256" key="1">
    <source>
        <dbReference type="SAM" id="Phobius"/>
    </source>
</evidence>
<sequence>MSLHVQFTTLLAMIGTGIVIGASFDTYAHIFNRSERHRLIVWIADILFWIVQALYVFYTLLLVNNGQIRLYIFLAILCGYAAYQALFQNMYVRLLQHIIRIVVTLYRFLMRLFYYIIVFPLRLLYRFFVFLLIATCHFVLSIGKILYKVVYVCIRFLLQPFIWIGRFIWRKTPLRFQAAVGRFFHIGKGFLAKITNIFRKKG</sequence>
<feature type="transmembrane region" description="Helical" evidence="1">
    <location>
        <begin position="6"/>
        <end position="27"/>
    </location>
</feature>
<organism evidence="2 3">
    <name type="scientific">Anoxybacillus ayderensis</name>
    <dbReference type="NCBI Taxonomy" id="265546"/>
    <lineage>
        <taxon>Bacteria</taxon>
        <taxon>Bacillati</taxon>
        <taxon>Bacillota</taxon>
        <taxon>Bacilli</taxon>
        <taxon>Bacillales</taxon>
        <taxon>Anoxybacillaceae</taxon>
        <taxon>Anoxybacillus</taxon>
    </lineage>
</organism>
<accession>A0A0D0HJW4</accession>
<dbReference type="AlphaFoldDB" id="A0A0D0HJW4"/>
<dbReference type="EMBL" id="JXTG01000015">
    <property type="protein sequence ID" value="KIP20499.1"/>
    <property type="molecule type" value="Genomic_DNA"/>
</dbReference>
<feature type="transmembrane region" description="Helical" evidence="1">
    <location>
        <begin position="149"/>
        <end position="169"/>
    </location>
</feature>
<name>A0A0D0HJW4_9BACL</name>
<dbReference type="Pfam" id="PF09578">
    <property type="entry name" value="Spore_YabQ"/>
    <property type="match status" value="1"/>
</dbReference>
<dbReference type="Proteomes" id="UP000032047">
    <property type="component" value="Unassembled WGS sequence"/>
</dbReference>
<keyword evidence="1" id="KW-0472">Membrane</keyword>
<feature type="transmembrane region" description="Helical" evidence="1">
    <location>
        <begin position="39"/>
        <end position="62"/>
    </location>
</feature>
<keyword evidence="3" id="KW-1185">Reference proteome</keyword>
<gene>
    <name evidence="2" type="ORF">JV16_02337</name>
</gene>
<reference evidence="2 3" key="1">
    <citation type="submission" date="2015-01" db="EMBL/GenBank/DDBJ databases">
        <title>Genome sequence of Anoxybacillus ayderensis strain AB04.</title>
        <authorList>
            <person name="Belduz A.O."/>
            <person name="Canakci S."/>
            <person name="Chan K.-G."/>
            <person name="Kahar U.M."/>
            <person name="Yaakob A.S."/>
            <person name="Chan C.S."/>
            <person name="Goh K.M."/>
        </authorList>
    </citation>
    <scope>NUCLEOTIDE SEQUENCE [LARGE SCALE GENOMIC DNA]</scope>
    <source>
        <strain evidence="2 3">AB04</strain>
    </source>
</reference>
<keyword evidence="1" id="KW-1133">Transmembrane helix</keyword>
<feature type="transmembrane region" description="Helical" evidence="1">
    <location>
        <begin position="68"/>
        <end position="86"/>
    </location>
</feature>
<dbReference type="PATRIC" id="fig|265546.4.peg.2351"/>
<protein>
    <submittedName>
        <fullName evidence="2">Spore cortex biosynthesis protein YabQ</fullName>
    </submittedName>
</protein>
<evidence type="ECO:0000313" key="3">
    <source>
        <dbReference type="Proteomes" id="UP000032047"/>
    </source>
</evidence>
<dbReference type="NCBIfam" id="TIGR02893">
    <property type="entry name" value="spore_yabQ"/>
    <property type="match status" value="1"/>
</dbReference>
<dbReference type="InterPro" id="IPR019074">
    <property type="entry name" value="YabQ"/>
</dbReference>